<evidence type="ECO:0000313" key="1">
    <source>
        <dbReference type="EMBL" id="KAJ3661022.1"/>
    </source>
</evidence>
<evidence type="ECO:0000313" key="2">
    <source>
        <dbReference type="Proteomes" id="UP001168821"/>
    </source>
</evidence>
<dbReference type="PANTHER" id="PTHR33332">
    <property type="entry name" value="REVERSE TRANSCRIPTASE DOMAIN-CONTAINING PROTEIN"/>
    <property type="match status" value="1"/>
</dbReference>
<reference evidence="1" key="1">
    <citation type="journal article" date="2023" name="G3 (Bethesda)">
        <title>Whole genome assemblies of Zophobas morio and Tenebrio molitor.</title>
        <authorList>
            <person name="Kaur S."/>
            <person name="Stinson S.A."/>
            <person name="diCenzo G.C."/>
        </authorList>
    </citation>
    <scope>NUCLEOTIDE SEQUENCE</scope>
    <source>
        <strain evidence="1">QUZm001</strain>
    </source>
</reference>
<proteinExistence type="predicted"/>
<dbReference type="EMBL" id="JALNTZ010000002">
    <property type="protein sequence ID" value="KAJ3661022.1"/>
    <property type="molecule type" value="Genomic_DNA"/>
</dbReference>
<organism evidence="1 2">
    <name type="scientific">Zophobas morio</name>
    <dbReference type="NCBI Taxonomy" id="2755281"/>
    <lineage>
        <taxon>Eukaryota</taxon>
        <taxon>Metazoa</taxon>
        <taxon>Ecdysozoa</taxon>
        <taxon>Arthropoda</taxon>
        <taxon>Hexapoda</taxon>
        <taxon>Insecta</taxon>
        <taxon>Pterygota</taxon>
        <taxon>Neoptera</taxon>
        <taxon>Endopterygota</taxon>
        <taxon>Coleoptera</taxon>
        <taxon>Polyphaga</taxon>
        <taxon>Cucujiformia</taxon>
        <taxon>Tenebrionidae</taxon>
        <taxon>Zophobas</taxon>
    </lineage>
</organism>
<dbReference type="PRINTS" id="PR01345">
    <property type="entry name" value="CERVTRCPTASE"/>
</dbReference>
<sequence>MCAYQLDGIVLKPVSSYVDLGIKITSDLSWSCHITSICKKAKSTLSLFSKIFTHPSPATFIKVYTLYVRPILEYGDSVWSVEYVRDRNMLESVQRYATRIPYGRTHPPYEARLRISKLTTSEDRRHRADLIFCFRVLHNQFTVELSHLFSLNTDTRLRRHRFKLKKETYRTRHRQYFLPNRIFNA</sequence>
<name>A0AA38IPN7_9CUCU</name>
<comment type="caution">
    <text evidence="1">The sequence shown here is derived from an EMBL/GenBank/DDBJ whole genome shotgun (WGS) entry which is preliminary data.</text>
</comment>
<dbReference type="AlphaFoldDB" id="A0AA38IPN7"/>
<accession>A0AA38IPN7</accession>
<protein>
    <submittedName>
        <fullName evidence="1">Uncharacterized protein</fullName>
    </submittedName>
</protein>
<gene>
    <name evidence="1" type="ORF">Zmor_005444</name>
</gene>
<dbReference type="Proteomes" id="UP001168821">
    <property type="component" value="Unassembled WGS sequence"/>
</dbReference>
<keyword evidence="2" id="KW-1185">Reference proteome</keyword>